<feature type="region of interest" description="Disordered" evidence="10">
    <location>
        <begin position="632"/>
        <end position="651"/>
    </location>
</feature>
<feature type="compositionally biased region" description="Acidic residues" evidence="10">
    <location>
        <begin position="5027"/>
        <end position="5042"/>
    </location>
</feature>
<feature type="region of interest" description="Disordered" evidence="10">
    <location>
        <begin position="4500"/>
        <end position="4546"/>
    </location>
</feature>
<evidence type="ECO:0000259" key="11">
    <source>
        <dbReference type="PROSITE" id="PS50234"/>
    </source>
</evidence>
<feature type="compositionally biased region" description="Polar residues" evidence="10">
    <location>
        <begin position="4500"/>
        <end position="4538"/>
    </location>
</feature>
<dbReference type="GO" id="GO:0030687">
    <property type="term" value="C:preribosome, large subunit precursor"/>
    <property type="evidence" value="ECO:0007669"/>
    <property type="project" value="TreeGrafter"/>
</dbReference>
<dbReference type="SMART" id="SM00382">
    <property type="entry name" value="AAA"/>
    <property type="match status" value="5"/>
</dbReference>
<evidence type="ECO:0000256" key="1">
    <source>
        <dbReference type="ARBA" id="ARBA00004604"/>
    </source>
</evidence>
<dbReference type="PROSITE" id="PS50234">
    <property type="entry name" value="VWFA"/>
    <property type="match status" value="1"/>
</dbReference>
<dbReference type="Gene3D" id="3.40.50.300">
    <property type="entry name" value="P-loop containing nucleotide triphosphate hydrolases"/>
    <property type="match status" value="6"/>
</dbReference>
<evidence type="ECO:0000256" key="7">
    <source>
        <dbReference type="ARBA" id="ARBA00023186"/>
    </source>
</evidence>
<comment type="similarity">
    <text evidence="3 9">Belongs to the midasin family.</text>
</comment>
<dbReference type="FunFam" id="3.40.50.300:FF:001384">
    <property type="entry name" value="Midasin"/>
    <property type="match status" value="1"/>
</dbReference>
<accession>A0AAV2TE23</accession>
<dbReference type="PIRSF" id="PIRSF010340">
    <property type="entry name" value="Midasin"/>
    <property type="match status" value="1"/>
</dbReference>
<dbReference type="InterPro" id="IPR041190">
    <property type="entry name" value="Midasin_AAA_lid_5"/>
</dbReference>
<protein>
    <recommendedName>
        <fullName evidence="4 9">Midasin</fullName>
    </recommendedName>
</protein>
<evidence type="ECO:0000256" key="9">
    <source>
        <dbReference type="PIRNR" id="PIRNR010340"/>
    </source>
</evidence>
<feature type="compositionally biased region" description="Polar residues" evidence="10">
    <location>
        <begin position="5010"/>
        <end position="5023"/>
    </location>
</feature>
<feature type="compositionally biased region" description="Basic and acidic residues" evidence="10">
    <location>
        <begin position="4760"/>
        <end position="4771"/>
    </location>
</feature>
<dbReference type="Proteomes" id="UP001497525">
    <property type="component" value="Unassembled WGS sequence"/>
</dbReference>
<keyword evidence="6 9" id="KW-0067">ATP-binding</keyword>
<evidence type="ECO:0000256" key="6">
    <source>
        <dbReference type="ARBA" id="ARBA00022840"/>
    </source>
</evidence>
<dbReference type="PANTHER" id="PTHR48103:SF2">
    <property type="entry name" value="MIDASIN"/>
    <property type="match status" value="1"/>
</dbReference>
<dbReference type="Pfam" id="PF17867">
    <property type="entry name" value="AAA_lid_7"/>
    <property type="match status" value="3"/>
</dbReference>
<dbReference type="GO" id="GO:0000055">
    <property type="term" value="P:ribosomal large subunit export from nucleus"/>
    <property type="evidence" value="ECO:0007669"/>
    <property type="project" value="TreeGrafter"/>
</dbReference>
<keyword evidence="5 9" id="KW-0547">Nucleotide-binding</keyword>
<dbReference type="SUPFAM" id="SSF53300">
    <property type="entry name" value="vWA-like"/>
    <property type="match status" value="1"/>
</dbReference>
<evidence type="ECO:0000256" key="3">
    <source>
        <dbReference type="ARBA" id="ARBA00007188"/>
    </source>
</evidence>
<comment type="function">
    <text evidence="9">Nuclear chaperone required for maturation and nuclear export of pre-60S ribosome subunits.</text>
</comment>
<dbReference type="InterPro" id="IPR036465">
    <property type="entry name" value="vWFA_dom_sf"/>
</dbReference>
<comment type="subcellular location">
    <subcellularLocation>
        <location evidence="1">Nucleus</location>
        <location evidence="1">Nucleolus</location>
    </subcellularLocation>
    <subcellularLocation>
        <location evidence="2">Nucleus</location>
        <location evidence="2">Nucleoplasm</location>
    </subcellularLocation>
</comment>
<dbReference type="SUPFAM" id="SSF52540">
    <property type="entry name" value="P-loop containing nucleoside triphosphate hydrolases"/>
    <property type="match status" value="6"/>
</dbReference>
<feature type="compositionally biased region" description="Polar residues" evidence="10">
    <location>
        <begin position="4911"/>
        <end position="4922"/>
    </location>
</feature>
<dbReference type="GO" id="GO:0005524">
    <property type="term" value="F:ATP binding"/>
    <property type="evidence" value="ECO:0007669"/>
    <property type="project" value="UniProtKB-KW"/>
</dbReference>
<feature type="compositionally biased region" description="Basic and acidic residues" evidence="10">
    <location>
        <begin position="636"/>
        <end position="645"/>
    </location>
</feature>
<dbReference type="GO" id="GO:0005730">
    <property type="term" value="C:nucleolus"/>
    <property type="evidence" value="ECO:0007669"/>
    <property type="project" value="UniProtKB-SubCell"/>
</dbReference>
<dbReference type="FunFam" id="3.40.50.300:FF:001887">
    <property type="entry name" value="Midasin"/>
    <property type="match status" value="1"/>
</dbReference>
<feature type="compositionally biased region" description="Basic and acidic residues" evidence="10">
    <location>
        <begin position="4969"/>
        <end position="4983"/>
    </location>
</feature>
<organism evidence="12 13">
    <name type="scientific">Calicophoron daubneyi</name>
    <name type="common">Rumen fluke</name>
    <name type="synonym">Paramphistomum daubneyi</name>
    <dbReference type="NCBI Taxonomy" id="300641"/>
    <lineage>
        <taxon>Eukaryota</taxon>
        <taxon>Metazoa</taxon>
        <taxon>Spiralia</taxon>
        <taxon>Lophotrochozoa</taxon>
        <taxon>Platyhelminthes</taxon>
        <taxon>Trematoda</taxon>
        <taxon>Digenea</taxon>
        <taxon>Plagiorchiida</taxon>
        <taxon>Pronocephalata</taxon>
        <taxon>Paramphistomoidea</taxon>
        <taxon>Paramphistomidae</taxon>
        <taxon>Calicophoron</taxon>
    </lineage>
</organism>
<feature type="region of interest" description="Disordered" evidence="10">
    <location>
        <begin position="3893"/>
        <end position="3913"/>
    </location>
</feature>
<keyword evidence="7 9" id="KW-0143">Chaperone</keyword>
<feature type="compositionally biased region" description="Acidic residues" evidence="10">
    <location>
        <begin position="4812"/>
        <end position="4822"/>
    </location>
</feature>
<dbReference type="PANTHER" id="PTHR48103">
    <property type="entry name" value="MIDASIN-RELATED"/>
    <property type="match status" value="1"/>
</dbReference>
<evidence type="ECO:0000256" key="4">
    <source>
        <dbReference type="ARBA" id="ARBA00017143"/>
    </source>
</evidence>
<dbReference type="Pfam" id="PF17865">
    <property type="entry name" value="AAA_lid_5"/>
    <property type="match status" value="1"/>
</dbReference>
<proteinExistence type="inferred from homology"/>
<name>A0AAV2TE23_CALDB</name>
<dbReference type="InterPro" id="IPR040848">
    <property type="entry name" value="AAA_lid_7"/>
</dbReference>
<evidence type="ECO:0000256" key="5">
    <source>
        <dbReference type="ARBA" id="ARBA00022741"/>
    </source>
</evidence>
<feature type="compositionally biased region" description="Acidic residues" evidence="10">
    <location>
        <begin position="4574"/>
        <end position="4583"/>
    </location>
</feature>
<keyword evidence="8 9" id="KW-0539">Nucleus</keyword>
<dbReference type="Pfam" id="PF07728">
    <property type="entry name" value="AAA_5"/>
    <property type="match status" value="7"/>
</dbReference>
<gene>
    <name evidence="12" type="ORF">CDAUBV1_LOCUS8541</name>
</gene>
<comment type="caution">
    <text evidence="12">The sequence shown here is derived from an EMBL/GenBank/DDBJ whole genome shotgun (WGS) entry which is preliminary data.</text>
</comment>
<dbReference type="FunFam" id="3.40.50.300:FF:000142">
    <property type="entry name" value="Midasin"/>
    <property type="match status" value="1"/>
</dbReference>
<dbReference type="GO" id="GO:0000027">
    <property type="term" value="P:ribosomal large subunit assembly"/>
    <property type="evidence" value="ECO:0007669"/>
    <property type="project" value="InterPro"/>
</dbReference>
<dbReference type="CDD" id="cd00009">
    <property type="entry name" value="AAA"/>
    <property type="match status" value="1"/>
</dbReference>
<feature type="compositionally biased region" description="Polar residues" evidence="10">
    <location>
        <begin position="4942"/>
        <end position="4954"/>
    </location>
</feature>
<evidence type="ECO:0000256" key="10">
    <source>
        <dbReference type="SAM" id="MobiDB-lite"/>
    </source>
</evidence>
<feature type="compositionally biased region" description="Acidic residues" evidence="10">
    <location>
        <begin position="4600"/>
        <end position="4612"/>
    </location>
</feature>
<dbReference type="InterPro" id="IPR002035">
    <property type="entry name" value="VWF_A"/>
</dbReference>
<feature type="compositionally biased region" description="Basic and acidic residues" evidence="10">
    <location>
        <begin position="4645"/>
        <end position="4656"/>
    </location>
</feature>
<feature type="domain" description="VWFA" evidence="11">
    <location>
        <begin position="5216"/>
        <end position="5409"/>
    </location>
</feature>
<feature type="compositionally biased region" description="Polar residues" evidence="10">
    <location>
        <begin position="4734"/>
        <end position="4748"/>
    </location>
</feature>
<dbReference type="GO" id="GO:0016887">
    <property type="term" value="F:ATP hydrolysis activity"/>
    <property type="evidence" value="ECO:0007669"/>
    <property type="project" value="InterPro"/>
</dbReference>
<evidence type="ECO:0000313" key="13">
    <source>
        <dbReference type="Proteomes" id="UP001497525"/>
    </source>
</evidence>
<feature type="compositionally biased region" description="Basic and acidic residues" evidence="10">
    <location>
        <begin position="4666"/>
        <end position="4712"/>
    </location>
</feature>
<sequence length="5421" mass="604358">MSHESPVADPHIYYISNELQEAIWNCCKALERRDPVLICGPVGCGKSSFIRLLSHKISAQTIWVQVSDQTDAKSLLGTYSCTEIPGQFAWHPGPLLTAVLQGYWFVLEDIDRGSPDLLILLSTLMRDLHSSGTSITGLINPVSGKTVDIHPEFRLFITRRMVLNPAGVGRLECDNAYTSFVDRHSYLVSLPSISKENLPLIITETFPSVKPLLERILRIYELVCDEFTKCTPSYYGNNNRAREISLRDLLKYCGRLVNLPQGSDQGELVFLNAVDCFMACLSDPTRQFSLATQIAGELNLSVEKVGYFLHRRPIKLDIKAETGVLQLGRARLKCHRTVEWEVQLTSGSALNQSSDTISWPFASTRLALTLLERLAVAVAHHEPVLLVGETGTGKTSAVQRLAYLCGRRLRVINLNQQSDSIELMGGFKPVDTRALVRPLREQFESLFCRTFQTDSNLVFLGHINMCFNEGRWRDLISLMQHPAQMAFAHVIRKESDRASDEFKGTNTIRLGWSNFLHNLESFKKRLNMVAKMNQPALGFAFIEGALVRALQDGDWVLLDEVNLAPAEMLDCLSGLLDSDRGSITLVERGDKQPLVRHPDFHLFAAMNPSTDIGKRDLPVGLRNRFTEIYVPELDPGPEKRSDRTQENSVVAMSESADREDLAILTRAYLLALSPTPSQISTLVRLYAALKQAAREGLVDGVGQRPHFSLRTLCRALIEAGRGFHGSVLRSLYEGLIFSFGSQISRSSRPLLDTLIRRFLTLACGSSNSGRSNADNLASLLRSPLPMPKPLGIQQDGSEQSRSSSAPPSCEYLNVEGYWIPRRPEGVPRQTPPDALVDGIYVLTPAVRANLKDLARVVAAGGSLPILLQGETSVGKTSLITYLAERVGQVCYRINNHEHTDQQTYFGAYTVASATAQSGAVSAASSDDPPPLVFREGPLVQAMRAGYWIILDELNLAPTEILEALNRLLDDNRTLFIPDTQEVVKAHPQFRLFATQNPPGLYAGRKVLSRALRNRFIELHFDPLPRDELAIILEKRCQLPASRACRLVEVMRRLQTDDDDISLNMDDKGFVNVTFSQLARCHSNLFQGKESFITLRDLFRWAERYRLATCDQTTSSGSGTASGLFDWDSYLADQGYLLLAGRVRNPDEARVVAEAIEAVFKRKISESRLFDLSDETSPATAEFLKRLIPTEVDTSTRPGGFEHIVWTRDMRRLLALIGNALKYKEPVLLIGDTGCGKTTVCQLFAALQHQQLRCVNCHQYTEAADFLGGLRPVRHNSSRGIGEDDGKTSEDGRLFEWVDGPLVTAMLNGDMFLLDEISLADDAVLERLNSLLEPERKITLAERSEGANSAGTIESNEITAHRGFHLVATMNPGGDYGKKELSPALRNRFTEIWCPIPPIVRLSTRVSNLTPIDNDTDLLEPLADLRAIVEHNLLLRISSKYIDDLLSKKLAAVMVDFVIWFANLQVQEKTALFTMFNRRPQPTIRDLIAWVDFIHSVLEPEYRSADETALPHVDIFSACLHGAALIFLDALDSTAGDSKQDNEASTAGDFVRMAVDFLSQRLSAAAVETDHDPEPLRHAVGYLCCNTESTDSHLFGLKSGGTLFGAEPFFIPTGPIQSASPQFVFSAPTPAMNLRRILRALQLPQRALLLEGSPGVGKTTLVLALAKVTGHEVVRINLSEATEASDLFGCDLPVEGADAGVFAWRDGPLLQALRRGQWIVLDEMNLASQSVLECLNACLDHRGEIYIPELNSTFKVEPKSTRLFACQNPVRQGGGRKGLPKSFLNRFTQVYLQSLSNADQEFILTQLYPRISAELIRVMIAFNKLLNEQVNTASEFGTQGGGSWEFNLRDLMRWCDLIEKGENYEGTNPGLYVHLLYADRMRTSADKLKIVELWKQVCTQMDCKHFVYYHPLGRVRMCSSSLRVGIAGFETKLDSVHPVDEKATSLLLLDEHRGVLEDFLKVMEMGWMAILLGPPGSGKRTLVQIGAMLASQNLVTMALSPSADTVELLGTLEQREAGGLFSWIDSPLITGIREGHWVLIENAGLCSPSVLDRLNSLLEPGGELILNERGLDSQGNLIRLRPHRDFRLILAVDESPQLAISMNGVSRAMRNRGVEIAIPHELSALGLDLVRLLTNSGTPEGLANALVGFHSLFSKITGSYPSTEGCEFTLENTCSPPPGLAKRPPIDVLLSAGVYIKQLFKEERDRVSNVVEIFPDNDDERIAFARRTLTHVLNAVFTTRQMNEIAVSFVRDLITRFANEVHLDKCSIEYPIQPDKLPYLCHPLSELYSCAQPTSYRRYYAHLCRLALLPNLRDTRYWTIAHRLLLEQANASDCPDALHLLQCGNFLQKFSMLSELQSHACGVDMWSDWPDARWLPGWRHLSDFSVESKQGEWDRKMCQLLISELVKISFCNREVNYNSLDASNAPMSQLAVLDACLLRMSEKIPEIWFESYPGLGNVFSQWIQFLKNHLASCNSMPSSTHSRLLEACTTLGNGWIWLMLFGFQPLGDVADWPERLAFHNQRAGLDDHGEVERYPSFDLIRLVLPAPCPREVPSYHLEFSPLTASWSSFGRKISDVLSYLQNDLSCMDEDMEEDAWGENELSSTDDEALISRDIVKTVSNARLWPLALSTLLRVWATGVLPESENIRTQIRSFLALARPRLLSLLTMLHPCRQPGPAQAHALKQSNIDTIGDPLVDQFCDHLDLSSIPQTVGTVTITSGQIEQPSLTGEWRSMSQPVYALCWPTVRNFDQAVRCSGQTLLGWQSTRSALTRAHYLLLLNSASSTLSSFVSSDPLQLSPGGRSSEALCQRCHTLLGGIYQALTDSEVPVAPLQICSSTIPPDLDTQATGLSLSKWMQSDFLPQLHASQSQFGQSPEWSSLLHMTERLVTNLLIVIKHPSRITTQAACWTIFGCLCLRILCPRDPLDPFIATQVELKAVKKELERIDYEIELRRAIRKLSFDDRSHILPHPINTESNSSEEREECWSLITIQGLVEAGLEHPWLAVLMERREELIRKAWVLSEKTAVARSTVPSNRQHSNIEYSKLRRRLSAFVMGFTDKLLLSTSPHRSGDPQRILSHLDLNTVQHWTEGACDLAEWLTEPERINSFADIIEPFLKSLSDVMYGLRTLAQSALESPETLLVLELIDRLTTSLLPSDRNRMSVNGTHSDRIASKTLRLVTELTKPSVRSTIRQLASRSAKSNDEFEVCCMDFRMNSLILDLLWLHCAESAVPPLNERTTDGFIGRLLAYLVRPLAARWRRAEAERKKAAADRAALFIEAERRKRQFRDILQDRDRKDYSQTDLIDPDLEDEVDWRLRFSESVKTAAVAQMNAEQRHAGLDKADRIQQVVEKIEQVDNWLKRSLAESRKTWIPDENELIYFVKRVQGLLIPRLQWTFTEQNESASIDTPRVDASTTWRWHTLLGCYSLASWLLFQTGVSLDPAVDNRIVPVHVAVTAYLSQNDVRARACLPCLKFPVPSDEPDRYSSLSDVYQHPIPLDAANSLQSVLNSLESKVNEILATWPGQPSLVRILVLIRRLESFSISDPLIKFVTGLEMIWQEIQEWEKNAAHHVSLIEQNKRVCDLLIDCRKSELRCWLSTLDSTSSSFAERSATIWFHLHDVFLCPPRNRLATTGSEKDSITEEKERVASEVARCEVLVELMENGPIGEFYARWKLIAAIYSALDIWPGLTDEERSKSKRVVGNVVWFYAQFIPYVNKELCQLRKPIEKELKNLVRISKWGDYTHFWSVKSNVDRCKKTIHKQIRNWEVILRKPVRPLFESAVRIPDAIDLKTEQPTAQVQWFSKSPTSDNFWLSVNDCSWLSDQVKRRSDLPAPVRRLPVLVPRLNLHIRRMASVSPIIQWTRALSNGMRTWIDFITDLEADTRKLESTCPSPHLLAHLKSSTTNKKEGKNAPDAEALESARQWHQKYTALQQRKRLALWQWFRIAEANSNYTSTEFKIRENGNELTQDDDIDSNVPPADVDEGFQCDTDEQDLPEFSQLPSLGLSYRRGQRCTQTDSMTRFLSQLGGDPWNSHQLPIPSTGDHSEISLNIPEWQKASDFRLSELAYSSCRRMAHLLAMRSGLPRNPGPPNASPETVAAIITELGGPTNVIRLTGLADDLVNQCASALDACSQLTTVARELRQKAAAYECSLNERVGGGAEQTDDLLCGSFGQSGERLQEIQMNVQTIGQLTQEITYEWICYWNACATHRANSKFGIRDLEELFGSQTCDLLVKPNIADPQNLSDISDRMNNYSTKIVSLSGHIIRIVSSVVRCPSFLATGNWLKQLQSLQSPVNDFLQLLSTASDECLQGSSTASLTSAITGTVDRMASALKRINNQLDGCVLLPIYSDTLKSDKDNSPGDGSFENSVNRLIKSILSSFEALYRADRLPSENSTEIGQAVLLSHFAHSITTTCTTSLRQADALMSRCRSTLAHSGDAECEFLYHVRMIRCVFPLINGLAKSVCLRALQFWGLFDTWLRLGEHLVRVTGRLLVDGFCRPAGLSLTQTGSPESGSVSSDQQTSDGQDTEGSAGGTSLTAQGVDTSGAKDVSKELECQEQIEGLMDDVNEGSDQQNQNTDDSEGIEMPEDNFGGELDAEGPTVDGDQSDEERDLDQDITDTMGEAGETADGLSKEMWASDAEDEEENEQGDEGKESKDDKNETNSGGVQDAGDDRNPTKGDGQEKDQGGEEPKESGKDDSSDTPKESSEEADSADKRPNNLKTPADRCTVAGDDGDQEPSNEQATQPPENGQSDIKSDDQLQADLEEARLNDEKMESDNDDSGSDVSLPSAPFDPAEGSAESEMPEDEVGEGACLDAEIPEDTEEPLGESELNASDAQKPDETNDVQQSDLEAFPYHPASGDLASKGDNTDLVGSDMNNQTSDSQILPDTVDQLTSSNADKSGNSNGEAVATGSEGQGTQPTSSQEMKGSSLAKANKPRSKPRGPKPTSENRLQDPTSDSNRPKPLQGVEIMDTDQTRDSSDRPTETKQPDSGQSYKHLPASNDEPLSENDLRAQDSATEAQRQKQQPYRSDPDEDVGVEADNIDEPSTELPTSELETQSSVHALPQQTCHATDQMNGPGGDEVVEPPPNSEFVTTLGAERPMESVIGTQRELISQVSSVPELEAVMNSVELTHDRSAVPQDVSTKAASEWMACTQRSAALARQLCESLRLILEPTKAARLRGDYRTGKRINMRKIIPYLASQFRKDKIWLRRSQPSQREYRILIAVDDSSSMSDNLCRQMTFDSLATVVTALNLLEVGQVGICSFGEDVRILHNLNETWFEDAGPAVLSRFTFEQSRTSMIKLLHNAIKLMQTSISSSSTGAIPSQLLLILSDGVFSEDPQDPCLQAAVRLARDTRIFPVCLILDDVRKKHSIFDLRRYTGPGKLTPYMDAFPLPYYLVIREVTALPHLLSDALRQWFELESSFGQ</sequence>
<dbReference type="InterPro" id="IPR011704">
    <property type="entry name" value="ATPase_dyneun-rel_AAA"/>
</dbReference>
<evidence type="ECO:0000313" key="12">
    <source>
        <dbReference type="EMBL" id="CAL5134688.1"/>
    </source>
</evidence>
<dbReference type="InterPro" id="IPR003593">
    <property type="entry name" value="AAA+_ATPase"/>
</dbReference>
<dbReference type="InterPro" id="IPR012099">
    <property type="entry name" value="Midasin"/>
</dbReference>
<dbReference type="Gene3D" id="3.40.50.410">
    <property type="entry name" value="von Willebrand factor, type A domain"/>
    <property type="match status" value="1"/>
</dbReference>
<feature type="compositionally biased region" description="Low complexity" evidence="10">
    <location>
        <begin position="797"/>
        <end position="808"/>
    </location>
</feature>
<dbReference type="InterPro" id="IPR027417">
    <property type="entry name" value="P-loop_NTPase"/>
</dbReference>
<evidence type="ECO:0000256" key="8">
    <source>
        <dbReference type="ARBA" id="ARBA00023242"/>
    </source>
</evidence>
<feature type="compositionally biased region" description="Acidic residues" evidence="10">
    <location>
        <begin position="4634"/>
        <end position="4644"/>
    </location>
</feature>
<feature type="region of interest" description="Disordered" evidence="10">
    <location>
        <begin position="4559"/>
        <end position="5048"/>
    </location>
</feature>
<dbReference type="GO" id="GO:0005654">
    <property type="term" value="C:nucleoplasm"/>
    <property type="evidence" value="ECO:0007669"/>
    <property type="project" value="UniProtKB-SubCell"/>
</dbReference>
<reference evidence="12" key="1">
    <citation type="submission" date="2024-06" db="EMBL/GenBank/DDBJ databases">
        <authorList>
            <person name="Liu X."/>
            <person name="Lenzi L."/>
            <person name="Haldenby T S."/>
            <person name="Uol C."/>
        </authorList>
    </citation>
    <scope>NUCLEOTIDE SEQUENCE</scope>
</reference>
<feature type="compositionally biased region" description="Polar residues" evidence="10">
    <location>
        <begin position="4870"/>
        <end position="4901"/>
    </location>
</feature>
<feature type="region of interest" description="Disordered" evidence="10">
    <location>
        <begin position="788"/>
        <end position="808"/>
    </location>
</feature>
<dbReference type="EMBL" id="CAXLJL010000223">
    <property type="protein sequence ID" value="CAL5134688.1"/>
    <property type="molecule type" value="Genomic_DNA"/>
</dbReference>
<evidence type="ECO:0000256" key="2">
    <source>
        <dbReference type="ARBA" id="ARBA00004642"/>
    </source>
</evidence>